<dbReference type="InterPro" id="IPR008703">
    <property type="entry name" value="NqrA"/>
</dbReference>
<dbReference type="Proteomes" id="UP000253816">
    <property type="component" value="Unassembled WGS sequence"/>
</dbReference>
<dbReference type="InterPro" id="IPR056148">
    <property type="entry name" value="NQRA_2nd"/>
</dbReference>
<evidence type="ECO:0000313" key="2">
    <source>
        <dbReference type="EMBL" id="RDB31166.1"/>
    </source>
</evidence>
<dbReference type="GO" id="GO:0006814">
    <property type="term" value="P:sodium ion transport"/>
    <property type="evidence" value="ECO:0007669"/>
    <property type="project" value="InterPro"/>
</dbReference>
<dbReference type="PANTHER" id="PTHR37839">
    <property type="entry name" value="NA(+)-TRANSLOCATING NADH-QUINONE REDUCTASE SUBUNIT A"/>
    <property type="match status" value="1"/>
</dbReference>
<feature type="domain" description="NqrA second alpha/beta" evidence="1">
    <location>
        <begin position="115"/>
        <end position="252"/>
    </location>
</feature>
<dbReference type="PANTHER" id="PTHR37839:SF1">
    <property type="entry name" value="NA(+)-TRANSLOCATING NADH-QUINONE REDUCTASE SUBUNIT A"/>
    <property type="match status" value="1"/>
</dbReference>
<evidence type="ECO:0000259" key="1">
    <source>
        <dbReference type="Pfam" id="PF24836"/>
    </source>
</evidence>
<dbReference type="Pfam" id="PF24836">
    <property type="entry name" value="NQRA_2nd"/>
    <property type="match status" value="1"/>
</dbReference>
<organism evidence="2 3">
    <name type="scientific">Candidatus Similichlamydia laticola</name>
    <dbReference type="NCBI Taxonomy" id="2170265"/>
    <lineage>
        <taxon>Bacteria</taxon>
        <taxon>Pseudomonadati</taxon>
        <taxon>Chlamydiota</taxon>
        <taxon>Chlamydiia</taxon>
        <taxon>Parachlamydiales</taxon>
        <taxon>Candidatus Parilichlamydiaceae</taxon>
        <taxon>Candidatus Similichlamydia</taxon>
    </lineage>
</organism>
<sequence length="440" mass="48839">MSIYIDRGIHPPLLTSSPEVIQASFPPSVSLDVSSFRPRGFVSMVKEGEKVRVGSPILRHVSLEGLYLVSPVAGHVHRLACSRGCRPDSVEIFLAEKQEALIFPPLLEISDPSVLVREMGSRGLLTCVRSMPCDVLPNPSQRPRAIFVKTLESAPGCFSPFAWLKLYWNDFVLGLRLLQRICPHDLHVISDMVASIPKQSQLEGIHYHQAKGPHPVGNGAVHVHFLDRITSLEEVVWLLSARDVVAIGKHGSEGLYWPESFFSIFHSEKPVEGVVIQSILGAPVQTVLAPFQDRHCLVGHQFISGHVFGGARIGQSGFMRLQDHCLTLIGKRACSNLHVPSLPFSRKMQFLYCPNPSNVAAVFPFDHAFYECVFPMDLPLVHLLRACWASDLEEAKRCGLLEISLEEAALLSAVCPARFDFVSLIEKALQVCYNDHSFSR</sequence>
<dbReference type="AlphaFoldDB" id="A0A369KJL7"/>
<dbReference type="GO" id="GO:0016655">
    <property type="term" value="F:oxidoreductase activity, acting on NAD(P)H, quinone or similar compound as acceptor"/>
    <property type="evidence" value="ECO:0007669"/>
    <property type="project" value="InterPro"/>
</dbReference>
<comment type="caution">
    <text evidence="2">The sequence shown here is derived from an EMBL/GenBank/DDBJ whole genome shotgun (WGS) entry which is preliminary data.</text>
</comment>
<accession>A0A369KJL7</accession>
<protein>
    <submittedName>
        <fullName evidence="2">Na(+)-translocating NADH-quinone reductase subunit A</fullName>
    </submittedName>
</protein>
<gene>
    <name evidence="2" type="ORF">HAT2_00732</name>
</gene>
<proteinExistence type="predicted"/>
<evidence type="ECO:0000313" key="3">
    <source>
        <dbReference type="Proteomes" id="UP000253816"/>
    </source>
</evidence>
<dbReference type="RefSeq" id="WP_181860374.1">
    <property type="nucleotide sequence ID" value="NZ_QQBG01000028.1"/>
</dbReference>
<keyword evidence="3" id="KW-1185">Reference proteome</keyword>
<reference evidence="2 3" key="1">
    <citation type="submission" date="2018-07" db="EMBL/GenBank/DDBJ databases">
        <title>Comparative genomics of the Candidatus Parilichlamydiaceae reveals evidence of convergent evolution and genome reduction in the phylum Chlamydiae.</title>
        <authorList>
            <person name="Taylor-Brown A."/>
            <person name="Polkinghorne A."/>
        </authorList>
    </citation>
    <scope>NUCLEOTIDE SEQUENCE [LARGE SCALE GENOMIC DNA]</scope>
    <source>
        <strain evidence="2 3">Hat2</strain>
    </source>
</reference>
<dbReference type="EMBL" id="QQBG01000028">
    <property type="protein sequence ID" value="RDB31166.1"/>
    <property type="molecule type" value="Genomic_DNA"/>
</dbReference>
<name>A0A369KJL7_9BACT</name>